<accession>A0A5M3MP11</accession>
<feature type="compositionally biased region" description="Acidic residues" evidence="2">
    <location>
        <begin position="554"/>
        <end position="597"/>
    </location>
</feature>
<protein>
    <recommendedName>
        <fullName evidence="5">PIN domain-like protein</fullName>
    </recommendedName>
</protein>
<comment type="caution">
    <text evidence="3">The sequence shown here is derived from an EMBL/GenBank/DDBJ whole genome shotgun (WGS) entry which is preliminary data.</text>
</comment>
<evidence type="ECO:0000256" key="2">
    <source>
        <dbReference type="SAM" id="MobiDB-lite"/>
    </source>
</evidence>
<feature type="region of interest" description="Disordered" evidence="2">
    <location>
        <begin position="429"/>
        <end position="461"/>
    </location>
</feature>
<dbReference type="Proteomes" id="UP000053558">
    <property type="component" value="Unassembled WGS sequence"/>
</dbReference>
<feature type="compositionally biased region" description="Acidic residues" evidence="2">
    <location>
        <begin position="433"/>
        <end position="443"/>
    </location>
</feature>
<dbReference type="OMA" id="PWIYGGE"/>
<name>A0A5M3MP11_CONPW</name>
<evidence type="ECO:0000313" key="4">
    <source>
        <dbReference type="Proteomes" id="UP000053558"/>
    </source>
</evidence>
<evidence type="ECO:0000313" key="3">
    <source>
        <dbReference type="EMBL" id="EIW80756.1"/>
    </source>
</evidence>
<comment type="similarity">
    <text evidence="1">Belongs to the asteroid family.</text>
</comment>
<dbReference type="OrthoDB" id="25987at2759"/>
<feature type="region of interest" description="Disordered" evidence="2">
    <location>
        <begin position="546"/>
        <end position="628"/>
    </location>
</feature>
<dbReference type="SUPFAM" id="SSF88723">
    <property type="entry name" value="PIN domain-like"/>
    <property type="match status" value="1"/>
</dbReference>
<dbReference type="RefSeq" id="XP_007769626.1">
    <property type="nucleotide sequence ID" value="XM_007771436.1"/>
</dbReference>
<dbReference type="Gene3D" id="3.40.50.1010">
    <property type="entry name" value="5'-nuclease"/>
    <property type="match status" value="1"/>
</dbReference>
<organism evidence="3 4">
    <name type="scientific">Coniophora puteana (strain RWD-64-598)</name>
    <name type="common">Brown rot fungus</name>
    <dbReference type="NCBI Taxonomy" id="741705"/>
    <lineage>
        <taxon>Eukaryota</taxon>
        <taxon>Fungi</taxon>
        <taxon>Dikarya</taxon>
        <taxon>Basidiomycota</taxon>
        <taxon>Agaricomycotina</taxon>
        <taxon>Agaricomycetes</taxon>
        <taxon>Agaricomycetidae</taxon>
        <taxon>Boletales</taxon>
        <taxon>Coniophorineae</taxon>
        <taxon>Coniophoraceae</taxon>
        <taxon>Coniophora</taxon>
    </lineage>
</organism>
<dbReference type="GeneID" id="19205490"/>
<proteinExistence type="inferred from homology"/>
<dbReference type="InterPro" id="IPR026832">
    <property type="entry name" value="Asteroid"/>
</dbReference>
<sequence>MGVHGLTTYLRDHKRSLTRTLDFSAQPGASAVFVVDGWSFIYELYGESKLPWVYGGEYAAFGEHVEDVVLAWIGVGLQLHFVFDGPEPELKLPTVISRLNRTNVEGPLLFFRTSPASRSTPRFLRETALLPPLAYAACLQALQKLASTTPAVQVHHADEEGDPFAVELAGRLGGYVLGNDSDFVILNSGEYKGYVQLNEMMWVANAPPSTPATPSATSTADADWGADDGGFTPVKAKSKKKRQPVFDPRVTYGLIPPLDVVPDDLVLSVSVYEPASLAAQLKIPTTLLPLLGALVGNDFSNHTSTQRNVQSLFFERHFTLSQRIAHVGTVLSTILSAATSAAHQKRKAKHQLGSVMDLIDRAVTALLSPRTTTNMGPGEVDAIVDRIVNAALQYAIPRDDGGQLWPTTICALHGPEQCTLPVLFSRALSQPAEEPDATSDDLDADTRGHHGRQNRRNSALDPAAVVNAIHQAGAGNDDPRTAQREEIRDMYIEAYRAGRLSPKVLDALSTATFWPRIFLENPDAENVARSLGRPLRTWLYAVLDDAVGLPEPPPEPEPEPDDEESQAQGEGADEDEDDGDPDELIDVEEEDSDDDGVDILAPLRGELQKLRPPSQDDSDTGIAARDRSCSRSVRSRAKYITEHVRRGTRVAPEEVLVPDLGDLLSQSGYLEYDQENWIPLQLRSEEERLTLLLRVLGSDMEGVRGVEKSRVVYVLALRWVVRSMHKRARENPESRERQLERWTRGEAAAFVLTCVHSAPAASRPSLASESEEGPAIDDRNIQLVAQFLAALEAVHLLAQALLLSERVPFDVGRLSGSALHAALNAKLSIDIASAVPGKLWAACTQGLEEALAEDRRKRAKKDRQKGAAQVHVNGVNGASAPQKMGGHYRGNVVRVGGQRVTNGASLFGMLADMQDS</sequence>
<dbReference type="InterPro" id="IPR029060">
    <property type="entry name" value="PIN-like_dom_sf"/>
</dbReference>
<evidence type="ECO:0008006" key="5">
    <source>
        <dbReference type="Google" id="ProtNLM"/>
    </source>
</evidence>
<reference evidence="4" key="1">
    <citation type="journal article" date="2012" name="Science">
        <title>The Paleozoic origin of enzymatic lignin decomposition reconstructed from 31 fungal genomes.</title>
        <authorList>
            <person name="Floudas D."/>
            <person name="Binder M."/>
            <person name="Riley R."/>
            <person name="Barry K."/>
            <person name="Blanchette R.A."/>
            <person name="Henrissat B."/>
            <person name="Martinez A.T."/>
            <person name="Otillar R."/>
            <person name="Spatafora J.W."/>
            <person name="Yadav J.S."/>
            <person name="Aerts A."/>
            <person name="Benoit I."/>
            <person name="Boyd A."/>
            <person name="Carlson A."/>
            <person name="Copeland A."/>
            <person name="Coutinho P.M."/>
            <person name="de Vries R.P."/>
            <person name="Ferreira P."/>
            <person name="Findley K."/>
            <person name="Foster B."/>
            <person name="Gaskell J."/>
            <person name="Glotzer D."/>
            <person name="Gorecki P."/>
            <person name="Heitman J."/>
            <person name="Hesse C."/>
            <person name="Hori C."/>
            <person name="Igarashi K."/>
            <person name="Jurgens J.A."/>
            <person name="Kallen N."/>
            <person name="Kersten P."/>
            <person name="Kohler A."/>
            <person name="Kuees U."/>
            <person name="Kumar T.K.A."/>
            <person name="Kuo A."/>
            <person name="LaButti K."/>
            <person name="Larrondo L.F."/>
            <person name="Lindquist E."/>
            <person name="Ling A."/>
            <person name="Lombard V."/>
            <person name="Lucas S."/>
            <person name="Lundell T."/>
            <person name="Martin R."/>
            <person name="McLaughlin D.J."/>
            <person name="Morgenstern I."/>
            <person name="Morin E."/>
            <person name="Murat C."/>
            <person name="Nagy L.G."/>
            <person name="Nolan M."/>
            <person name="Ohm R.A."/>
            <person name="Patyshakuliyeva A."/>
            <person name="Rokas A."/>
            <person name="Ruiz-Duenas F.J."/>
            <person name="Sabat G."/>
            <person name="Salamov A."/>
            <person name="Samejima M."/>
            <person name="Schmutz J."/>
            <person name="Slot J.C."/>
            <person name="St John F."/>
            <person name="Stenlid J."/>
            <person name="Sun H."/>
            <person name="Sun S."/>
            <person name="Syed K."/>
            <person name="Tsang A."/>
            <person name="Wiebenga A."/>
            <person name="Young D."/>
            <person name="Pisabarro A."/>
            <person name="Eastwood D.C."/>
            <person name="Martin F."/>
            <person name="Cullen D."/>
            <person name="Grigoriev I.V."/>
            <person name="Hibbett D.S."/>
        </authorList>
    </citation>
    <scope>NUCLEOTIDE SEQUENCE [LARGE SCALE GENOMIC DNA]</scope>
    <source>
        <strain evidence="4">RWD-64-598 SS2</strain>
    </source>
</reference>
<gene>
    <name evidence="3" type="ORF">CONPUDRAFT_166176</name>
</gene>
<dbReference type="AlphaFoldDB" id="A0A5M3MP11"/>
<keyword evidence="4" id="KW-1185">Reference proteome</keyword>
<evidence type="ECO:0000256" key="1">
    <source>
        <dbReference type="ARBA" id="ARBA00007398"/>
    </source>
</evidence>
<dbReference type="KEGG" id="cput:CONPUDRAFT_166176"/>
<dbReference type="PANTHER" id="PTHR15665:SF1">
    <property type="entry name" value="PROTEIN ASTEROID HOMOLOG 1"/>
    <property type="match status" value="1"/>
</dbReference>
<dbReference type="EMBL" id="JH711579">
    <property type="protein sequence ID" value="EIW80756.1"/>
    <property type="molecule type" value="Genomic_DNA"/>
</dbReference>
<dbReference type="PANTHER" id="PTHR15665">
    <property type="entry name" value="ASTEROID PROTEIN"/>
    <property type="match status" value="1"/>
</dbReference>